<proteinExistence type="predicted"/>
<comment type="subcellular location">
    <subcellularLocation>
        <location evidence="1">Nucleus</location>
    </subcellularLocation>
</comment>
<keyword evidence="5" id="KW-0539">Nucleus</keyword>
<accession>A0A2Z7D7B3</accession>
<dbReference type="OrthoDB" id="1514276at2759"/>
<evidence type="ECO:0000313" key="6">
    <source>
        <dbReference type="EMBL" id="KZV55429.1"/>
    </source>
</evidence>
<name>A0A2Z7D7B3_9LAMI</name>
<reference evidence="6 7" key="1">
    <citation type="journal article" date="2015" name="Proc. Natl. Acad. Sci. U.S.A.">
        <title>The resurrection genome of Boea hygrometrica: A blueprint for survival of dehydration.</title>
        <authorList>
            <person name="Xiao L."/>
            <person name="Yang G."/>
            <person name="Zhang L."/>
            <person name="Yang X."/>
            <person name="Zhao S."/>
            <person name="Ji Z."/>
            <person name="Zhou Q."/>
            <person name="Hu M."/>
            <person name="Wang Y."/>
            <person name="Chen M."/>
            <person name="Xu Y."/>
            <person name="Jin H."/>
            <person name="Xiao X."/>
            <person name="Hu G."/>
            <person name="Bao F."/>
            <person name="Hu Y."/>
            <person name="Wan P."/>
            <person name="Li L."/>
            <person name="Deng X."/>
            <person name="Kuang T."/>
            <person name="Xiang C."/>
            <person name="Zhu J.K."/>
            <person name="Oliver M.J."/>
            <person name="He Y."/>
        </authorList>
    </citation>
    <scope>NUCLEOTIDE SEQUENCE [LARGE SCALE GENOMIC DNA]</scope>
    <source>
        <strain evidence="7">cv. XS01</strain>
    </source>
</reference>
<dbReference type="InterPro" id="IPR012337">
    <property type="entry name" value="RNaseH-like_sf"/>
</dbReference>
<dbReference type="Proteomes" id="UP000250235">
    <property type="component" value="Unassembled WGS sequence"/>
</dbReference>
<keyword evidence="4" id="KW-0862">Zinc</keyword>
<dbReference type="GO" id="GO:0005634">
    <property type="term" value="C:nucleus"/>
    <property type="evidence" value="ECO:0007669"/>
    <property type="project" value="UniProtKB-SubCell"/>
</dbReference>
<keyword evidence="2" id="KW-0479">Metal-binding</keyword>
<gene>
    <name evidence="6" type="ORF">F511_35100</name>
</gene>
<evidence type="ECO:0000256" key="3">
    <source>
        <dbReference type="ARBA" id="ARBA00022771"/>
    </source>
</evidence>
<evidence type="ECO:0000256" key="1">
    <source>
        <dbReference type="ARBA" id="ARBA00004123"/>
    </source>
</evidence>
<dbReference type="PANTHER" id="PTHR46481">
    <property type="entry name" value="ZINC FINGER BED DOMAIN-CONTAINING PROTEIN 4"/>
    <property type="match status" value="1"/>
</dbReference>
<evidence type="ECO:0000256" key="2">
    <source>
        <dbReference type="ARBA" id="ARBA00022723"/>
    </source>
</evidence>
<dbReference type="PANTHER" id="PTHR46481:SF10">
    <property type="entry name" value="ZINC FINGER BED DOMAIN-CONTAINING PROTEIN 39"/>
    <property type="match status" value="1"/>
</dbReference>
<evidence type="ECO:0008006" key="8">
    <source>
        <dbReference type="Google" id="ProtNLM"/>
    </source>
</evidence>
<evidence type="ECO:0000313" key="7">
    <source>
        <dbReference type="Proteomes" id="UP000250235"/>
    </source>
</evidence>
<dbReference type="PROSITE" id="PS51257">
    <property type="entry name" value="PROKAR_LIPOPROTEIN"/>
    <property type="match status" value="1"/>
</dbReference>
<dbReference type="GO" id="GO:0008270">
    <property type="term" value="F:zinc ion binding"/>
    <property type="evidence" value="ECO:0007669"/>
    <property type="project" value="UniProtKB-KW"/>
</dbReference>
<dbReference type="InterPro" id="IPR052035">
    <property type="entry name" value="ZnF_BED_domain_contain"/>
</dbReference>
<protein>
    <recommendedName>
        <fullName evidence="8">Zinc finger BED domain-containing protein RICESLEEPER 2-like</fullName>
    </recommendedName>
</protein>
<organism evidence="6 7">
    <name type="scientific">Dorcoceras hygrometricum</name>
    <dbReference type="NCBI Taxonomy" id="472368"/>
    <lineage>
        <taxon>Eukaryota</taxon>
        <taxon>Viridiplantae</taxon>
        <taxon>Streptophyta</taxon>
        <taxon>Embryophyta</taxon>
        <taxon>Tracheophyta</taxon>
        <taxon>Spermatophyta</taxon>
        <taxon>Magnoliopsida</taxon>
        <taxon>eudicotyledons</taxon>
        <taxon>Gunneridae</taxon>
        <taxon>Pentapetalae</taxon>
        <taxon>asterids</taxon>
        <taxon>lamiids</taxon>
        <taxon>Lamiales</taxon>
        <taxon>Gesneriaceae</taxon>
        <taxon>Didymocarpoideae</taxon>
        <taxon>Trichosporeae</taxon>
        <taxon>Loxocarpinae</taxon>
        <taxon>Dorcoceras</taxon>
    </lineage>
</organism>
<evidence type="ECO:0000256" key="4">
    <source>
        <dbReference type="ARBA" id="ARBA00022833"/>
    </source>
</evidence>
<sequence length="218" mass="24805">MFHEYKEALISQLSSISCRVSLTTDIWTNIKSQSYLVVTCHWIDETWKMQKRILSLNVLDSSHSGYTIAIYVLNVAKVFGIQNKIMSITLDNASANNSALRYLKDSLKPILDGELLHVRCACHVINLCVKYAFDDALGTVIEKFKVCGKLLRGRRYGRDWKQLCISSGVRFKKFSQPIETRWNSLYHLLSTLLHFKDFDGPGNRITKQIGVQKGGGVE</sequence>
<dbReference type="SUPFAM" id="SSF53098">
    <property type="entry name" value="Ribonuclease H-like"/>
    <property type="match status" value="1"/>
</dbReference>
<dbReference type="AlphaFoldDB" id="A0A2Z7D7B3"/>
<keyword evidence="7" id="KW-1185">Reference proteome</keyword>
<dbReference type="EMBL" id="KQ988571">
    <property type="protein sequence ID" value="KZV55429.1"/>
    <property type="molecule type" value="Genomic_DNA"/>
</dbReference>
<keyword evidence="3" id="KW-0863">Zinc-finger</keyword>
<evidence type="ECO:0000256" key="5">
    <source>
        <dbReference type="ARBA" id="ARBA00023242"/>
    </source>
</evidence>